<dbReference type="Proteomes" id="UP000053555">
    <property type="component" value="Unassembled WGS sequence"/>
</dbReference>
<sequence>MDGGLGEMVTVARTCVNMVHLLHVWLLFKLAYVSRESLVMGCRKLWDGFDNIVLPKLLAEVKGFVRFDGEGAEAASSDVLVGLEVAAMEAEGGGVFVEVVARDFDVEGEFHINPTETPQASSRRIITSNMNTTREDRSRVNLAAQEGDIDGLYTVIQENPHVLEDIDSIPFVDTPLHVAASVGHLRFVTEVMRLKPSFAWKQNPEGLTPIHLALQHGHDNVVLRLVSINNDLVRAKGRKGRTPLHLASKKGEIDLLTKFLLACPNCIEDVTVKSETALHIAVRCGQFEALQVLVGWLRRTPP</sequence>
<feature type="repeat" description="ANK" evidence="2">
    <location>
        <begin position="239"/>
        <end position="261"/>
    </location>
</feature>
<reference evidence="3" key="1">
    <citation type="submission" date="2014-07" db="EMBL/GenBank/DDBJ databases">
        <title>Identification of a novel salt tolerance gene in wild soybean by whole-genome sequencing.</title>
        <authorList>
            <person name="Lam H.-M."/>
            <person name="Qi X."/>
            <person name="Li M.-W."/>
            <person name="Liu X."/>
            <person name="Xie M."/>
            <person name="Ni M."/>
            <person name="Xu X."/>
        </authorList>
    </citation>
    <scope>NUCLEOTIDE SEQUENCE [LARGE SCALE GENOMIC DNA]</scope>
    <source>
        <tissue evidence="3">Root</tissue>
    </source>
</reference>
<dbReference type="EMBL" id="KN659804">
    <property type="protein sequence ID" value="KHN18276.1"/>
    <property type="molecule type" value="Genomic_DNA"/>
</dbReference>
<proteinExistence type="predicted"/>
<dbReference type="InterPro" id="IPR036770">
    <property type="entry name" value="Ankyrin_rpt-contain_sf"/>
</dbReference>
<protein>
    <submittedName>
        <fullName evidence="3">Cyclic nucleotide-gated ion channel 2</fullName>
    </submittedName>
</protein>
<name>A0A0B2Q9M8_GLYSO</name>
<dbReference type="AlphaFoldDB" id="A0A0B2Q9M8"/>
<comment type="subcellular location">
    <subcellularLocation>
        <location evidence="1">Cell membrane</location>
        <topology evidence="1">Peripheral membrane protein</topology>
        <orientation evidence="1">Cytoplasmic side</orientation>
    </subcellularLocation>
</comment>
<accession>A0A0B2Q9M8</accession>
<dbReference type="PROSITE" id="PS50088">
    <property type="entry name" value="ANK_REPEAT"/>
    <property type="match status" value="2"/>
</dbReference>
<feature type="repeat" description="ANK" evidence="2">
    <location>
        <begin position="205"/>
        <end position="232"/>
    </location>
</feature>
<evidence type="ECO:0000256" key="1">
    <source>
        <dbReference type="ARBA" id="ARBA00004413"/>
    </source>
</evidence>
<evidence type="ECO:0000256" key="2">
    <source>
        <dbReference type="PROSITE-ProRule" id="PRU00023"/>
    </source>
</evidence>
<dbReference type="PANTHER" id="PTHR24128">
    <property type="entry name" value="HOMEOBOX PROTEIN WARIAI"/>
    <property type="match status" value="1"/>
</dbReference>
<dbReference type="InterPro" id="IPR002110">
    <property type="entry name" value="Ankyrin_rpt"/>
</dbReference>
<dbReference type="SUPFAM" id="SSF48403">
    <property type="entry name" value="Ankyrin repeat"/>
    <property type="match status" value="1"/>
</dbReference>
<gene>
    <name evidence="3" type="ORF">glysoja_035707</name>
</gene>
<dbReference type="PROSITE" id="PS50297">
    <property type="entry name" value="ANK_REP_REGION"/>
    <property type="match status" value="2"/>
</dbReference>
<evidence type="ECO:0000313" key="3">
    <source>
        <dbReference type="EMBL" id="KHN18276.1"/>
    </source>
</evidence>
<keyword evidence="2" id="KW-0040">ANK repeat</keyword>
<dbReference type="PANTHER" id="PTHR24128:SF87">
    <property type="entry name" value="ANKYRIN REPEAT FAMILY PROTEIN"/>
    <property type="match status" value="1"/>
</dbReference>
<organism evidence="3">
    <name type="scientific">Glycine soja</name>
    <name type="common">Wild soybean</name>
    <dbReference type="NCBI Taxonomy" id="3848"/>
    <lineage>
        <taxon>Eukaryota</taxon>
        <taxon>Viridiplantae</taxon>
        <taxon>Streptophyta</taxon>
        <taxon>Embryophyta</taxon>
        <taxon>Tracheophyta</taxon>
        <taxon>Spermatophyta</taxon>
        <taxon>Magnoliopsida</taxon>
        <taxon>eudicotyledons</taxon>
        <taxon>Gunneridae</taxon>
        <taxon>Pentapetalae</taxon>
        <taxon>rosids</taxon>
        <taxon>fabids</taxon>
        <taxon>Fabales</taxon>
        <taxon>Fabaceae</taxon>
        <taxon>Papilionoideae</taxon>
        <taxon>50 kb inversion clade</taxon>
        <taxon>NPAAA clade</taxon>
        <taxon>indigoferoid/millettioid clade</taxon>
        <taxon>Phaseoleae</taxon>
        <taxon>Glycine</taxon>
        <taxon>Glycine subgen. Soja</taxon>
    </lineage>
</organism>
<dbReference type="Pfam" id="PF12796">
    <property type="entry name" value="Ank_2"/>
    <property type="match status" value="2"/>
</dbReference>
<dbReference type="GO" id="GO:0005886">
    <property type="term" value="C:plasma membrane"/>
    <property type="evidence" value="ECO:0007669"/>
    <property type="project" value="UniProtKB-SubCell"/>
</dbReference>
<dbReference type="SMART" id="SM00248">
    <property type="entry name" value="ANK"/>
    <property type="match status" value="5"/>
</dbReference>
<dbReference type="Gene3D" id="1.25.40.20">
    <property type="entry name" value="Ankyrin repeat-containing domain"/>
    <property type="match status" value="1"/>
</dbReference>